<feature type="compositionally biased region" description="Basic and acidic residues" evidence="10">
    <location>
        <begin position="18"/>
        <end position="30"/>
    </location>
</feature>
<evidence type="ECO:0000256" key="7">
    <source>
        <dbReference type="ARBA" id="ARBA00037993"/>
    </source>
</evidence>
<keyword evidence="5" id="KW-0862">Zinc</keyword>
<evidence type="ECO:0000313" key="12">
    <source>
        <dbReference type="Proteomes" id="UP001140076"/>
    </source>
</evidence>
<feature type="region of interest" description="Disordered" evidence="10">
    <location>
        <begin position="1"/>
        <end position="30"/>
    </location>
</feature>
<gene>
    <name evidence="11" type="ORF">LG943_07505</name>
</gene>
<evidence type="ECO:0000256" key="4">
    <source>
        <dbReference type="ARBA" id="ARBA00022741"/>
    </source>
</evidence>
<dbReference type="InterPro" id="IPR014729">
    <property type="entry name" value="Rossmann-like_a/b/a_fold"/>
</dbReference>
<name>A0A9X3NI78_9ACTN</name>
<evidence type="ECO:0000256" key="1">
    <source>
        <dbReference type="ARBA" id="ARBA00005061"/>
    </source>
</evidence>
<keyword evidence="2" id="KW-0436">Ligase</keyword>
<dbReference type="RefSeq" id="WP_270071460.1">
    <property type="nucleotide sequence ID" value="NZ_JAJAQC010000009.1"/>
</dbReference>
<comment type="pathway">
    <text evidence="1">Purine metabolism; 7-cyano-7-deazaguanine biosynthesis.</text>
</comment>
<keyword evidence="4" id="KW-0547">Nucleotide-binding</keyword>
<reference evidence="11" key="1">
    <citation type="submission" date="2021-10" db="EMBL/GenBank/DDBJ databases">
        <title>Streptomonospora sp. nov., isolated from mangrove soil.</title>
        <authorList>
            <person name="Chen X."/>
            <person name="Ge X."/>
            <person name="Liu W."/>
        </authorList>
    </citation>
    <scope>NUCLEOTIDE SEQUENCE</scope>
    <source>
        <strain evidence="11">S1-112</strain>
    </source>
</reference>
<dbReference type="EC" id="6.3.4.20" evidence="8"/>
<dbReference type="InterPro" id="IPR018317">
    <property type="entry name" value="QueC"/>
</dbReference>
<evidence type="ECO:0000256" key="9">
    <source>
        <dbReference type="ARBA" id="ARBA00047890"/>
    </source>
</evidence>
<evidence type="ECO:0000256" key="5">
    <source>
        <dbReference type="ARBA" id="ARBA00022833"/>
    </source>
</evidence>
<dbReference type="GO" id="GO:0046872">
    <property type="term" value="F:metal ion binding"/>
    <property type="evidence" value="ECO:0007669"/>
    <property type="project" value="UniProtKB-KW"/>
</dbReference>
<comment type="caution">
    <text evidence="11">The sequence shown here is derived from an EMBL/GenBank/DDBJ whole genome shotgun (WGS) entry which is preliminary data.</text>
</comment>
<evidence type="ECO:0000256" key="8">
    <source>
        <dbReference type="ARBA" id="ARBA00039149"/>
    </source>
</evidence>
<comment type="catalytic activity">
    <reaction evidence="9">
        <text>7-carboxy-7-carbaguanine + NH4(+) + 2 ATP = 7-cyano-7-carbaguanine + 2 AMP + 2 diphosphate + 2 H(+)</text>
        <dbReference type="Rhea" id="RHEA:27982"/>
        <dbReference type="ChEBI" id="CHEBI:15378"/>
        <dbReference type="ChEBI" id="CHEBI:28938"/>
        <dbReference type="ChEBI" id="CHEBI:30616"/>
        <dbReference type="ChEBI" id="CHEBI:33019"/>
        <dbReference type="ChEBI" id="CHEBI:45075"/>
        <dbReference type="ChEBI" id="CHEBI:61036"/>
        <dbReference type="ChEBI" id="CHEBI:456215"/>
        <dbReference type="EC" id="6.3.4.20"/>
    </reaction>
</comment>
<sequence>MPASPPRRPADACGGTDSRARREDPVTPREHEKPLAVVVFSGGLDSTVLATHYRATHTLLLLSFDYGQRHRGGELRAAREIAAHLGAEHHVIGMRGLGALLTGCSLTDPSHDVPEALNADAVRAITIPNRNALITDAAAGVAMARGAELVALGVHRVPVGDPYPLPDASPRFFAAYRGMIRVAAGEFPVPRVETPFIGMAKKDIVAHGHALSAPLGRSWTCYLDGPAQCGRCFACLTRRRAFADAGVPDPTAYEKESVHDAPHSSPAQL</sequence>
<evidence type="ECO:0000256" key="10">
    <source>
        <dbReference type="SAM" id="MobiDB-lite"/>
    </source>
</evidence>
<proteinExistence type="inferred from homology"/>
<accession>A0A9X3NI78</accession>
<dbReference type="AlphaFoldDB" id="A0A9X3NI78"/>
<keyword evidence="12" id="KW-1185">Reference proteome</keyword>
<dbReference type="Proteomes" id="UP001140076">
    <property type="component" value="Unassembled WGS sequence"/>
</dbReference>
<evidence type="ECO:0000256" key="2">
    <source>
        <dbReference type="ARBA" id="ARBA00022598"/>
    </source>
</evidence>
<dbReference type="GO" id="GO:0016874">
    <property type="term" value="F:ligase activity"/>
    <property type="evidence" value="ECO:0007669"/>
    <property type="project" value="UniProtKB-KW"/>
</dbReference>
<dbReference type="Gene3D" id="3.40.50.620">
    <property type="entry name" value="HUPs"/>
    <property type="match status" value="1"/>
</dbReference>
<dbReference type="EMBL" id="JAJAQC010000009">
    <property type="protein sequence ID" value="MDA0564172.1"/>
    <property type="molecule type" value="Genomic_DNA"/>
</dbReference>
<dbReference type="Pfam" id="PF06508">
    <property type="entry name" value="QueC"/>
    <property type="match status" value="1"/>
</dbReference>
<dbReference type="PANTHER" id="PTHR42914:SF1">
    <property type="entry name" value="7-CYANO-7-DEAZAGUANINE SYNTHASE"/>
    <property type="match status" value="1"/>
</dbReference>
<dbReference type="PIRSF" id="PIRSF006293">
    <property type="entry name" value="ExsB"/>
    <property type="match status" value="1"/>
</dbReference>
<dbReference type="PANTHER" id="PTHR42914">
    <property type="entry name" value="7-CYANO-7-DEAZAGUANINE SYNTHASE"/>
    <property type="match status" value="1"/>
</dbReference>
<comment type="similarity">
    <text evidence="7">Belongs to the QueC family.</text>
</comment>
<protein>
    <recommendedName>
        <fullName evidence="8">7-cyano-7-deazaguanine synthase</fullName>
        <ecNumber evidence="8">6.3.4.20</ecNumber>
    </recommendedName>
</protein>
<keyword evidence="3" id="KW-0479">Metal-binding</keyword>
<keyword evidence="6" id="KW-0067">ATP-binding</keyword>
<evidence type="ECO:0000313" key="11">
    <source>
        <dbReference type="EMBL" id="MDA0564172.1"/>
    </source>
</evidence>
<dbReference type="CDD" id="cd01995">
    <property type="entry name" value="QueC-like"/>
    <property type="match status" value="1"/>
</dbReference>
<dbReference type="SUPFAM" id="SSF52402">
    <property type="entry name" value="Adenine nucleotide alpha hydrolases-like"/>
    <property type="match status" value="1"/>
</dbReference>
<evidence type="ECO:0000256" key="3">
    <source>
        <dbReference type="ARBA" id="ARBA00022723"/>
    </source>
</evidence>
<organism evidence="11 12">
    <name type="scientific">Streptomonospora mangrovi</name>
    <dbReference type="NCBI Taxonomy" id="2883123"/>
    <lineage>
        <taxon>Bacteria</taxon>
        <taxon>Bacillati</taxon>
        <taxon>Actinomycetota</taxon>
        <taxon>Actinomycetes</taxon>
        <taxon>Streptosporangiales</taxon>
        <taxon>Nocardiopsidaceae</taxon>
        <taxon>Streptomonospora</taxon>
    </lineage>
</organism>
<dbReference type="GO" id="GO:0005524">
    <property type="term" value="F:ATP binding"/>
    <property type="evidence" value="ECO:0007669"/>
    <property type="project" value="UniProtKB-KW"/>
</dbReference>
<evidence type="ECO:0000256" key="6">
    <source>
        <dbReference type="ARBA" id="ARBA00022840"/>
    </source>
</evidence>